<protein>
    <submittedName>
        <fullName evidence="5">Carbohydrate kinase</fullName>
    </submittedName>
</protein>
<keyword evidence="3 5" id="KW-0418">Kinase</keyword>
<keyword evidence="6" id="KW-1185">Reference proteome</keyword>
<reference evidence="5 6" key="1">
    <citation type="submission" date="2014-06" db="EMBL/GenBank/DDBJ databases">
        <title>Genomes of Alteromonas australica, a world apart.</title>
        <authorList>
            <person name="Gonzaga A."/>
            <person name="Lopez-Perez M."/>
            <person name="Rodriguez-Valera F."/>
        </authorList>
    </citation>
    <scope>NUCLEOTIDE SEQUENCE [LARGE SCALE GENOMIC DNA]</scope>
    <source>
        <strain evidence="5 6">H 17</strain>
    </source>
</reference>
<feature type="domain" description="Carbohydrate kinase PfkB" evidence="4">
    <location>
        <begin position="1"/>
        <end position="296"/>
    </location>
</feature>
<evidence type="ECO:0000256" key="3">
    <source>
        <dbReference type="ARBA" id="ARBA00022777"/>
    </source>
</evidence>
<evidence type="ECO:0000256" key="1">
    <source>
        <dbReference type="ARBA" id="ARBA00010688"/>
    </source>
</evidence>
<dbReference type="AlphaFoldDB" id="A0A075NX87"/>
<dbReference type="InterPro" id="IPR050306">
    <property type="entry name" value="PfkB_Carbo_kinase"/>
</dbReference>
<dbReference type="InterPro" id="IPR029056">
    <property type="entry name" value="Ribokinase-like"/>
</dbReference>
<organism evidence="5 6">
    <name type="scientific">Alteromonas australica</name>
    <dbReference type="NCBI Taxonomy" id="589873"/>
    <lineage>
        <taxon>Bacteria</taxon>
        <taxon>Pseudomonadati</taxon>
        <taxon>Pseudomonadota</taxon>
        <taxon>Gammaproteobacteria</taxon>
        <taxon>Alteromonadales</taxon>
        <taxon>Alteromonadaceae</taxon>
        <taxon>Alteromonas/Salinimonas group</taxon>
        <taxon>Alteromonas</taxon>
    </lineage>
</organism>
<dbReference type="Gene3D" id="3.40.1190.20">
    <property type="match status" value="1"/>
</dbReference>
<dbReference type="PANTHER" id="PTHR43085:SF15">
    <property type="entry name" value="2-DEHYDRO-3-DEOXYGLUCONOKINASE"/>
    <property type="match status" value="1"/>
</dbReference>
<dbReference type="RefSeq" id="WP_044057389.1">
    <property type="nucleotide sequence ID" value="NZ_CBCSKJ010000003.1"/>
</dbReference>
<evidence type="ECO:0000259" key="4">
    <source>
        <dbReference type="Pfam" id="PF00294"/>
    </source>
</evidence>
<dbReference type="KEGG" id="aal:EP13_11650"/>
<dbReference type="CDD" id="cd01166">
    <property type="entry name" value="KdgK"/>
    <property type="match status" value="1"/>
</dbReference>
<dbReference type="GO" id="GO:0042840">
    <property type="term" value="P:D-glucuronate catabolic process"/>
    <property type="evidence" value="ECO:0007669"/>
    <property type="project" value="TreeGrafter"/>
</dbReference>
<dbReference type="PANTHER" id="PTHR43085">
    <property type="entry name" value="HEXOKINASE FAMILY MEMBER"/>
    <property type="match status" value="1"/>
</dbReference>
<dbReference type="GO" id="GO:0006974">
    <property type="term" value="P:DNA damage response"/>
    <property type="evidence" value="ECO:0007669"/>
    <property type="project" value="TreeGrafter"/>
</dbReference>
<dbReference type="GO" id="GO:0008673">
    <property type="term" value="F:2-dehydro-3-deoxygluconokinase activity"/>
    <property type="evidence" value="ECO:0007669"/>
    <property type="project" value="TreeGrafter"/>
</dbReference>
<keyword evidence="2" id="KW-0808">Transferase</keyword>
<dbReference type="eggNOG" id="COG0524">
    <property type="taxonomic scope" value="Bacteria"/>
</dbReference>
<evidence type="ECO:0000256" key="2">
    <source>
        <dbReference type="ARBA" id="ARBA00022679"/>
    </source>
</evidence>
<dbReference type="Pfam" id="PF00294">
    <property type="entry name" value="PfkB"/>
    <property type="match status" value="1"/>
</dbReference>
<dbReference type="InterPro" id="IPR002173">
    <property type="entry name" value="Carboh/pur_kinase_PfkB_CS"/>
</dbReference>
<name>A0A075NX87_9ALTE</name>
<sequence>MKRIVIYGECMVELRTESAQTLTKSYAGDTYNSAVYLKRCLPSSSVSFLTAIGADFLSDELMFNMGENEINTDYVFRSVSRNLGLYMIRNDEHGERDFAYWRSQSAATQTFTLLEETKTSIHCDWFYFSGISIAILDVPQRESLFAVIDELSKNGSKIVFDPNYRASLWDTKEDAQYWTERAYQVSDLTFPGADDHLMLYGHRTADDIFSYLANKNIDEIVVKNGSVGVHILEGKEQRIVPVERVEQVIDTTAAGDAFNGGYLAARLSGKKPVESASYGAKVAATVITYPGAIIPLIDFNNHIPTL</sequence>
<proteinExistence type="inferred from homology"/>
<dbReference type="InterPro" id="IPR011611">
    <property type="entry name" value="PfkB_dom"/>
</dbReference>
<dbReference type="GeneID" id="78255555"/>
<comment type="similarity">
    <text evidence="1">Belongs to the carbohydrate kinase PfkB family.</text>
</comment>
<dbReference type="Proteomes" id="UP000056090">
    <property type="component" value="Chromosome"/>
</dbReference>
<evidence type="ECO:0000313" key="5">
    <source>
        <dbReference type="EMBL" id="AIF99284.1"/>
    </source>
</evidence>
<dbReference type="GO" id="GO:0019698">
    <property type="term" value="P:D-galacturonate catabolic process"/>
    <property type="evidence" value="ECO:0007669"/>
    <property type="project" value="TreeGrafter"/>
</dbReference>
<gene>
    <name evidence="5" type="ORF">EP13_11650</name>
</gene>
<evidence type="ECO:0000313" key="6">
    <source>
        <dbReference type="Proteomes" id="UP000056090"/>
    </source>
</evidence>
<dbReference type="SUPFAM" id="SSF53613">
    <property type="entry name" value="Ribokinase-like"/>
    <property type="match status" value="1"/>
</dbReference>
<dbReference type="GO" id="GO:0005829">
    <property type="term" value="C:cytosol"/>
    <property type="evidence" value="ECO:0007669"/>
    <property type="project" value="TreeGrafter"/>
</dbReference>
<accession>A0A075NX87</accession>
<dbReference type="EMBL" id="CP008849">
    <property type="protein sequence ID" value="AIF99284.1"/>
    <property type="molecule type" value="Genomic_DNA"/>
</dbReference>
<dbReference type="PROSITE" id="PS00584">
    <property type="entry name" value="PFKB_KINASES_2"/>
    <property type="match status" value="1"/>
</dbReference>